<reference evidence="2" key="1">
    <citation type="journal article" date="2019" name="Sci. Rep.">
        <title>Draft genome of Tanacetum cinerariifolium, the natural source of mosquito coil.</title>
        <authorList>
            <person name="Yamashiro T."/>
            <person name="Shiraishi A."/>
            <person name="Satake H."/>
            <person name="Nakayama K."/>
        </authorList>
    </citation>
    <scope>NUCLEOTIDE SEQUENCE</scope>
</reference>
<evidence type="ECO:0000259" key="1">
    <source>
        <dbReference type="Pfam" id="PF13966"/>
    </source>
</evidence>
<dbReference type="PANTHER" id="PTHR33116:SF78">
    <property type="entry name" value="OS12G0587133 PROTEIN"/>
    <property type="match status" value="1"/>
</dbReference>
<keyword evidence="2" id="KW-0695">RNA-directed DNA polymerase</keyword>
<accession>A0A699HLH1</accession>
<keyword evidence="2" id="KW-0808">Transferase</keyword>
<evidence type="ECO:0000313" key="2">
    <source>
        <dbReference type="EMBL" id="GEY38199.1"/>
    </source>
</evidence>
<proteinExistence type="predicted"/>
<dbReference type="GO" id="GO:0003964">
    <property type="term" value="F:RNA-directed DNA polymerase activity"/>
    <property type="evidence" value="ECO:0007669"/>
    <property type="project" value="UniProtKB-KW"/>
</dbReference>
<dbReference type="Pfam" id="PF13966">
    <property type="entry name" value="zf-RVT"/>
    <property type="match status" value="1"/>
</dbReference>
<dbReference type="AlphaFoldDB" id="A0A699HLH1"/>
<dbReference type="EMBL" id="BKCJ010173854">
    <property type="protein sequence ID" value="GEY38199.1"/>
    <property type="molecule type" value="Genomic_DNA"/>
</dbReference>
<protein>
    <submittedName>
        <fullName evidence="2">RNA-directed DNA polymerase, eukaryota, reverse transcriptase zinc-binding domain protein</fullName>
    </submittedName>
</protein>
<sequence>VLLPHLCLYRCDPLHFTCQRLGNWKTKMISYGGRLTLIKSVLGSLVIYFFSLFRAPVSVLKSLESVRQRFFWGNDEVNGGGALESKKIDFGLKDEEGVHRMLRGSKWGDIVKTGRDIQNLGFNFCGSFEKKLEDSWRKIHDNNGAFTVKKLREMVDDKILNRTSSAQETKWCKIIPRKACIFIWRLQQRRLPVYTWLDRLGIDLNSTLCPHCGNDIETVDHCFLGCSRVIDSWGKLFKWWNMGSFNIGALQDIVEHKGLPNFHKK</sequence>
<feature type="domain" description="Reverse transcriptase zinc-binding" evidence="1">
    <location>
        <begin position="147"/>
        <end position="233"/>
    </location>
</feature>
<organism evidence="2">
    <name type="scientific">Tanacetum cinerariifolium</name>
    <name type="common">Dalmatian daisy</name>
    <name type="synonym">Chrysanthemum cinerariifolium</name>
    <dbReference type="NCBI Taxonomy" id="118510"/>
    <lineage>
        <taxon>Eukaryota</taxon>
        <taxon>Viridiplantae</taxon>
        <taxon>Streptophyta</taxon>
        <taxon>Embryophyta</taxon>
        <taxon>Tracheophyta</taxon>
        <taxon>Spermatophyta</taxon>
        <taxon>Magnoliopsida</taxon>
        <taxon>eudicotyledons</taxon>
        <taxon>Gunneridae</taxon>
        <taxon>Pentapetalae</taxon>
        <taxon>asterids</taxon>
        <taxon>campanulids</taxon>
        <taxon>Asterales</taxon>
        <taxon>Asteraceae</taxon>
        <taxon>Asteroideae</taxon>
        <taxon>Anthemideae</taxon>
        <taxon>Anthemidinae</taxon>
        <taxon>Tanacetum</taxon>
    </lineage>
</organism>
<comment type="caution">
    <text evidence="2">The sequence shown here is derived from an EMBL/GenBank/DDBJ whole genome shotgun (WGS) entry which is preliminary data.</text>
</comment>
<dbReference type="PANTHER" id="PTHR33116">
    <property type="entry name" value="REVERSE TRANSCRIPTASE ZINC-BINDING DOMAIN-CONTAINING PROTEIN-RELATED-RELATED"/>
    <property type="match status" value="1"/>
</dbReference>
<gene>
    <name evidence="2" type="ORF">Tci_410173</name>
</gene>
<keyword evidence="2" id="KW-0548">Nucleotidyltransferase</keyword>
<name>A0A699HLH1_TANCI</name>
<feature type="non-terminal residue" evidence="2">
    <location>
        <position position="1"/>
    </location>
</feature>
<dbReference type="InterPro" id="IPR026960">
    <property type="entry name" value="RVT-Znf"/>
</dbReference>